<keyword evidence="6" id="KW-0130">Cell adhesion</keyword>
<keyword evidence="9 13" id="KW-0472">Membrane</keyword>
<comment type="similarity">
    <text evidence="2">Belongs to the CD99 family.</text>
</comment>
<dbReference type="Proteomes" id="UP000694556">
    <property type="component" value="Chromosome 10"/>
</dbReference>
<reference evidence="14" key="1">
    <citation type="submission" date="2018-09" db="EMBL/GenBank/DDBJ databases">
        <title>Common duck and Muscovy duck high density SNP chip.</title>
        <authorList>
            <person name="Vignal A."/>
            <person name="Thebault N."/>
            <person name="Warren W.C."/>
        </authorList>
    </citation>
    <scope>NUCLEOTIDE SEQUENCE [LARGE SCALE GENOMIC DNA]</scope>
</reference>
<comment type="subcellular location">
    <subcellularLocation>
        <location evidence="1">Cell junction</location>
    </subcellularLocation>
    <subcellularLocation>
        <location evidence="10">Cell membrane</location>
        <topology evidence="10">Single-pass type I membrane protein</topology>
        <orientation evidence="10">Extracellular side</orientation>
    </subcellularLocation>
</comment>
<keyword evidence="5" id="KW-0732">Signal</keyword>
<evidence type="ECO:0000256" key="10">
    <source>
        <dbReference type="ARBA" id="ARBA00037814"/>
    </source>
</evidence>
<evidence type="ECO:0000256" key="4">
    <source>
        <dbReference type="ARBA" id="ARBA00022692"/>
    </source>
</evidence>
<evidence type="ECO:0000256" key="12">
    <source>
        <dbReference type="SAM" id="MobiDB-lite"/>
    </source>
</evidence>
<dbReference type="Pfam" id="PF12301">
    <property type="entry name" value="CD99L2"/>
    <property type="match status" value="1"/>
</dbReference>
<sequence>MLTGHQSPPRAPFPASLCFLGAPTDTRTDRHRHQHSWHPASLTSLTPIKPHAVFRFHYICCFLGYFLPSPPREGSCQTPSCRRRFPFSSDQLLLLFLKLFQMMTWLASWTEATALTRRKVSTGLRVGLHPQPEAQGPRLSHGASQMRSAPSAVVGKGSRDPPMDLKGSGGSAMPPTPRGSNTVETGTIAGIASALAMALVGAVSSYISYQQKKFCFSIQRKQPLGGEGLNAEYVKGENMEAVVSEEPQVKYSVLETQSAEPPKQDSAKI</sequence>
<organism evidence="14 15">
    <name type="scientific">Cairina moschata</name>
    <name type="common">Muscovy duck</name>
    <dbReference type="NCBI Taxonomy" id="8855"/>
    <lineage>
        <taxon>Eukaryota</taxon>
        <taxon>Metazoa</taxon>
        <taxon>Chordata</taxon>
        <taxon>Craniata</taxon>
        <taxon>Vertebrata</taxon>
        <taxon>Euteleostomi</taxon>
        <taxon>Archelosauria</taxon>
        <taxon>Archosauria</taxon>
        <taxon>Dinosauria</taxon>
        <taxon>Saurischia</taxon>
        <taxon>Theropoda</taxon>
        <taxon>Coelurosauria</taxon>
        <taxon>Aves</taxon>
        <taxon>Neognathae</taxon>
        <taxon>Galloanserae</taxon>
        <taxon>Anseriformes</taxon>
        <taxon>Anatidae</taxon>
        <taxon>Anatinae</taxon>
        <taxon>Cairina</taxon>
    </lineage>
</organism>
<proteinExistence type="inferred from homology"/>
<evidence type="ECO:0000313" key="15">
    <source>
        <dbReference type="Proteomes" id="UP000694556"/>
    </source>
</evidence>
<evidence type="ECO:0000256" key="11">
    <source>
        <dbReference type="ARBA" id="ARBA00040427"/>
    </source>
</evidence>
<keyword evidence="7" id="KW-0965">Cell junction</keyword>
<evidence type="ECO:0000256" key="6">
    <source>
        <dbReference type="ARBA" id="ARBA00022889"/>
    </source>
</evidence>
<protein>
    <recommendedName>
        <fullName evidence="11">CD99 antigen-like protein 2</fullName>
    </recommendedName>
</protein>
<keyword evidence="15" id="KW-1185">Reference proteome</keyword>
<dbReference type="PANTHER" id="PTHR15076">
    <property type="entry name" value="CD99/MIC2 PROTEIN RELATED"/>
    <property type="match status" value="1"/>
</dbReference>
<keyword evidence="8 13" id="KW-1133">Transmembrane helix</keyword>
<dbReference type="GO" id="GO:0070161">
    <property type="term" value="C:anchoring junction"/>
    <property type="evidence" value="ECO:0007669"/>
    <property type="project" value="UniProtKB-SubCell"/>
</dbReference>
<evidence type="ECO:0000256" key="3">
    <source>
        <dbReference type="ARBA" id="ARBA00022475"/>
    </source>
</evidence>
<dbReference type="Ensembl" id="ENSCMMT00000003366.1">
    <property type="protein sequence ID" value="ENSCMMP00000003011.1"/>
    <property type="gene ID" value="ENSCMMG00000001960.1"/>
</dbReference>
<evidence type="ECO:0000313" key="14">
    <source>
        <dbReference type="Ensembl" id="ENSCMMP00000003011.1"/>
    </source>
</evidence>
<dbReference type="InterPro" id="IPR022078">
    <property type="entry name" value="CD99L2"/>
</dbReference>
<feature type="region of interest" description="Disordered" evidence="12">
    <location>
        <begin position="127"/>
        <end position="182"/>
    </location>
</feature>
<evidence type="ECO:0000256" key="5">
    <source>
        <dbReference type="ARBA" id="ARBA00022729"/>
    </source>
</evidence>
<keyword evidence="3" id="KW-1003">Cell membrane</keyword>
<dbReference type="GO" id="GO:0007155">
    <property type="term" value="P:cell adhesion"/>
    <property type="evidence" value="ECO:0007669"/>
    <property type="project" value="UniProtKB-KW"/>
</dbReference>
<name>A0A8C3GEB8_CAIMO</name>
<reference evidence="14" key="2">
    <citation type="submission" date="2025-08" db="UniProtKB">
        <authorList>
            <consortium name="Ensembl"/>
        </authorList>
    </citation>
    <scope>IDENTIFICATION</scope>
</reference>
<keyword evidence="4 13" id="KW-0812">Transmembrane</keyword>
<dbReference type="PANTHER" id="PTHR15076:SF12">
    <property type="entry name" value="CD99 ANTIGEN-LIKE PROTEIN 2"/>
    <property type="match status" value="1"/>
</dbReference>
<accession>A0A8C3GEB8</accession>
<evidence type="ECO:0000256" key="7">
    <source>
        <dbReference type="ARBA" id="ARBA00022949"/>
    </source>
</evidence>
<evidence type="ECO:0000256" key="8">
    <source>
        <dbReference type="ARBA" id="ARBA00022989"/>
    </source>
</evidence>
<dbReference type="GO" id="GO:0005886">
    <property type="term" value="C:plasma membrane"/>
    <property type="evidence" value="ECO:0007669"/>
    <property type="project" value="UniProtKB-SubCell"/>
</dbReference>
<evidence type="ECO:0000256" key="9">
    <source>
        <dbReference type="ARBA" id="ARBA00023136"/>
    </source>
</evidence>
<feature type="transmembrane region" description="Helical" evidence="13">
    <location>
        <begin position="188"/>
        <end position="209"/>
    </location>
</feature>
<dbReference type="AlphaFoldDB" id="A0A8C3GEB8"/>
<reference evidence="14" key="3">
    <citation type="submission" date="2025-09" db="UniProtKB">
        <authorList>
            <consortium name="Ensembl"/>
        </authorList>
    </citation>
    <scope>IDENTIFICATION</scope>
</reference>
<evidence type="ECO:0000256" key="13">
    <source>
        <dbReference type="SAM" id="Phobius"/>
    </source>
</evidence>
<evidence type="ECO:0000256" key="1">
    <source>
        <dbReference type="ARBA" id="ARBA00004282"/>
    </source>
</evidence>
<evidence type="ECO:0000256" key="2">
    <source>
        <dbReference type="ARBA" id="ARBA00008763"/>
    </source>
</evidence>